<evidence type="ECO:0000313" key="2">
    <source>
        <dbReference type="EMBL" id="CAF4665014.1"/>
    </source>
</evidence>
<gene>
    <name evidence="2" type="ORF">QYT958_LOCUS15716</name>
</gene>
<name>A0A821G7S1_9BILA</name>
<dbReference type="EMBL" id="CAJOBR010002211">
    <property type="protein sequence ID" value="CAF4665014.1"/>
    <property type="molecule type" value="Genomic_DNA"/>
</dbReference>
<dbReference type="AlphaFoldDB" id="A0A821G7S1"/>
<feature type="region of interest" description="Disordered" evidence="1">
    <location>
        <begin position="1"/>
        <end position="35"/>
    </location>
</feature>
<evidence type="ECO:0000256" key="1">
    <source>
        <dbReference type="SAM" id="MobiDB-lite"/>
    </source>
</evidence>
<comment type="caution">
    <text evidence="2">The sequence shown here is derived from an EMBL/GenBank/DDBJ whole genome shotgun (WGS) entry which is preliminary data.</text>
</comment>
<proteinExistence type="predicted"/>
<reference evidence="2" key="1">
    <citation type="submission" date="2021-02" db="EMBL/GenBank/DDBJ databases">
        <authorList>
            <person name="Nowell W R."/>
        </authorList>
    </citation>
    <scope>NUCLEOTIDE SEQUENCE</scope>
</reference>
<protein>
    <submittedName>
        <fullName evidence="2">Uncharacterized protein</fullName>
    </submittedName>
</protein>
<feature type="non-terminal residue" evidence="2">
    <location>
        <position position="1"/>
    </location>
</feature>
<sequence>MYPSQIVTGRPLPTGDFPAQALLTGDETSTGRFSQ</sequence>
<evidence type="ECO:0000313" key="3">
    <source>
        <dbReference type="Proteomes" id="UP000663848"/>
    </source>
</evidence>
<organism evidence="2 3">
    <name type="scientific">Rotaria socialis</name>
    <dbReference type="NCBI Taxonomy" id="392032"/>
    <lineage>
        <taxon>Eukaryota</taxon>
        <taxon>Metazoa</taxon>
        <taxon>Spiralia</taxon>
        <taxon>Gnathifera</taxon>
        <taxon>Rotifera</taxon>
        <taxon>Eurotatoria</taxon>
        <taxon>Bdelloidea</taxon>
        <taxon>Philodinida</taxon>
        <taxon>Philodinidae</taxon>
        <taxon>Rotaria</taxon>
    </lineage>
</organism>
<dbReference type="Proteomes" id="UP000663848">
    <property type="component" value="Unassembled WGS sequence"/>
</dbReference>
<feature type="compositionally biased region" description="Polar residues" evidence="1">
    <location>
        <begin position="26"/>
        <end position="35"/>
    </location>
</feature>
<accession>A0A821G7S1</accession>